<organism evidence="2 3">
    <name type="scientific">Streptomyces lavendulocolor</name>
    <dbReference type="NCBI Taxonomy" id="67316"/>
    <lineage>
        <taxon>Bacteria</taxon>
        <taxon>Bacillati</taxon>
        <taxon>Actinomycetota</taxon>
        <taxon>Actinomycetes</taxon>
        <taxon>Kitasatosporales</taxon>
        <taxon>Streptomycetaceae</taxon>
        <taxon>Streptomyces</taxon>
    </lineage>
</organism>
<sequence length="330" mass="36782">MTWQALYERALASEDAAAGYYNRNVGVRTPEGRVNVRIPLAAADVMDVRLWREEDVLACIGPYVQHAPALRHVSHEPRFQVHHFIDGPVLDGFRPRGSAVPAHVMTDVVTLMDQLARIPAEKTPVLPPEWPASGDSAGFGRLLAGLTRRIHAAHLGEYGDVFAAFGVPAEPLAVVDPLWDGLTSRPFTVLHADLHRKNMIVSDGSTWFLDWELALWGDPVYEIAIHFHKMDYPDAQRKEVLRLWRERLPAPSTAGPGTDLDLYTAHERVKSAVVDTIRYSKQLAAASPQQRDFLIGRLAKKLNAARRVWGSPPDMTPERVAAALAPWLER</sequence>
<protein>
    <submittedName>
        <fullName evidence="2">Aminoglycoside phosphotransferase family protein</fullName>
        <ecNumber evidence="2">2.7.1.-</ecNumber>
    </submittedName>
</protein>
<evidence type="ECO:0000313" key="2">
    <source>
        <dbReference type="EMBL" id="MEU0708136.1"/>
    </source>
</evidence>
<dbReference type="EC" id="2.7.1.-" evidence="2"/>
<dbReference type="PANTHER" id="PTHR40086:SF1">
    <property type="entry name" value="CELL CYCLE REGULATOR CCRZ"/>
    <property type="match status" value="1"/>
</dbReference>
<evidence type="ECO:0000259" key="1">
    <source>
        <dbReference type="Pfam" id="PF01636"/>
    </source>
</evidence>
<gene>
    <name evidence="2" type="ORF">ABZ508_12295</name>
</gene>
<accession>A0ABV2W639</accession>
<dbReference type="SUPFAM" id="SSF56112">
    <property type="entry name" value="Protein kinase-like (PK-like)"/>
    <property type="match status" value="1"/>
</dbReference>
<proteinExistence type="predicted"/>
<reference evidence="2 3" key="1">
    <citation type="submission" date="2024-06" db="EMBL/GenBank/DDBJ databases">
        <title>The Natural Products Discovery Center: Release of the First 8490 Sequenced Strains for Exploring Actinobacteria Biosynthetic Diversity.</title>
        <authorList>
            <person name="Kalkreuter E."/>
            <person name="Kautsar S.A."/>
            <person name="Yang D."/>
            <person name="Bader C.D."/>
            <person name="Teijaro C.N."/>
            <person name="Fluegel L."/>
            <person name="Davis C.M."/>
            <person name="Simpson J.R."/>
            <person name="Lauterbach L."/>
            <person name="Steele A.D."/>
            <person name="Gui C."/>
            <person name="Meng S."/>
            <person name="Li G."/>
            <person name="Viehrig K."/>
            <person name="Ye F."/>
            <person name="Su P."/>
            <person name="Kiefer A.F."/>
            <person name="Nichols A."/>
            <person name="Cepeda A.J."/>
            <person name="Yan W."/>
            <person name="Fan B."/>
            <person name="Jiang Y."/>
            <person name="Adhikari A."/>
            <person name="Zheng C.-J."/>
            <person name="Schuster L."/>
            <person name="Cowan T.M."/>
            <person name="Smanski M.J."/>
            <person name="Chevrette M.G."/>
            <person name="De Carvalho L.P.S."/>
            <person name="Shen B."/>
        </authorList>
    </citation>
    <scope>NUCLEOTIDE SEQUENCE [LARGE SCALE GENOMIC DNA]</scope>
    <source>
        <strain evidence="2 3">NPDC006337</strain>
    </source>
</reference>
<keyword evidence="2" id="KW-0808">Transferase</keyword>
<feature type="domain" description="Aminoglycoside phosphotransferase" evidence="1">
    <location>
        <begin position="17"/>
        <end position="245"/>
    </location>
</feature>
<comment type="caution">
    <text evidence="2">The sequence shown here is derived from an EMBL/GenBank/DDBJ whole genome shotgun (WGS) entry which is preliminary data.</text>
</comment>
<dbReference type="Gene3D" id="3.90.1200.10">
    <property type="match status" value="1"/>
</dbReference>
<dbReference type="InterPro" id="IPR002575">
    <property type="entry name" value="Aminoglycoside_PTrfase"/>
</dbReference>
<evidence type="ECO:0000313" key="3">
    <source>
        <dbReference type="Proteomes" id="UP001550378"/>
    </source>
</evidence>
<dbReference type="RefSeq" id="WP_359654296.1">
    <property type="nucleotide sequence ID" value="NZ_JBEXZP010000041.1"/>
</dbReference>
<name>A0ABV2W639_9ACTN</name>
<dbReference type="Proteomes" id="UP001550378">
    <property type="component" value="Unassembled WGS sequence"/>
</dbReference>
<dbReference type="InterPro" id="IPR052077">
    <property type="entry name" value="CcrZ_PhaseVar_Mediator"/>
</dbReference>
<dbReference type="Pfam" id="PF01636">
    <property type="entry name" value="APH"/>
    <property type="match status" value="1"/>
</dbReference>
<dbReference type="EMBL" id="JBEXZR010000008">
    <property type="protein sequence ID" value="MEU0708136.1"/>
    <property type="molecule type" value="Genomic_DNA"/>
</dbReference>
<keyword evidence="3" id="KW-1185">Reference proteome</keyword>
<dbReference type="GO" id="GO:0016740">
    <property type="term" value="F:transferase activity"/>
    <property type="evidence" value="ECO:0007669"/>
    <property type="project" value="UniProtKB-KW"/>
</dbReference>
<dbReference type="InterPro" id="IPR011009">
    <property type="entry name" value="Kinase-like_dom_sf"/>
</dbReference>
<dbReference type="PANTHER" id="PTHR40086">
    <property type="entry name" value="PHOSPHOTRANSFERASE YTMP-RELATED"/>
    <property type="match status" value="1"/>
</dbReference>